<organism evidence="1">
    <name type="scientific">Candidatus Electrothrix aestuarii</name>
    <dbReference type="NCBI Taxonomy" id="3062594"/>
    <lineage>
        <taxon>Bacteria</taxon>
        <taxon>Pseudomonadati</taxon>
        <taxon>Thermodesulfobacteriota</taxon>
        <taxon>Desulfobulbia</taxon>
        <taxon>Desulfobulbales</taxon>
        <taxon>Desulfobulbaceae</taxon>
        <taxon>Candidatus Electrothrix</taxon>
    </lineage>
</organism>
<sequence length="65" mass="7434">MQDITRETTEVALEKAAKMICTLKLGLCPLQEEFFLGCPCSCHEEIIPWQCWIRHLKDIAQAEVA</sequence>
<protein>
    <submittedName>
        <fullName evidence="1">Uncharacterized protein</fullName>
    </submittedName>
</protein>
<accession>A0AAU8M220</accession>
<evidence type="ECO:0000313" key="1">
    <source>
        <dbReference type="EMBL" id="XCN75158.1"/>
    </source>
</evidence>
<reference evidence="1" key="1">
    <citation type="journal article" date="2024" name="Syst. Appl. Microbiol.">
        <title>First single-strain enrichments of Electrothrix cable bacteria, description of E. aestuarii sp. nov. and E. rattekaaiensis sp. nov., and proposal of a cable bacteria taxonomy following the rules of the SeqCode.</title>
        <authorList>
            <person name="Plum-Jensen L.E."/>
            <person name="Schramm A."/>
            <person name="Marshall I.P.G."/>
        </authorList>
    </citation>
    <scope>NUCLEOTIDE SEQUENCE</scope>
    <source>
        <strain evidence="1">Rat1</strain>
    </source>
</reference>
<dbReference type="KEGG" id="eaj:Q3M24_10620"/>
<name>A0AAU8M220_9BACT</name>
<reference evidence="1" key="2">
    <citation type="submission" date="2024-06" db="EMBL/GenBank/DDBJ databases">
        <authorList>
            <person name="Plum-Jensen L.E."/>
            <person name="Schramm A."/>
            <person name="Marshall I.P.G."/>
        </authorList>
    </citation>
    <scope>NUCLEOTIDE SEQUENCE</scope>
    <source>
        <strain evidence="1">Rat1</strain>
    </source>
</reference>
<gene>
    <name evidence="1" type="ORF">Q3M24_10620</name>
</gene>
<dbReference type="AlphaFoldDB" id="A0AAU8M220"/>
<proteinExistence type="predicted"/>
<dbReference type="EMBL" id="CP159373">
    <property type="protein sequence ID" value="XCN75158.1"/>
    <property type="molecule type" value="Genomic_DNA"/>
</dbReference>